<dbReference type="GO" id="GO:0046872">
    <property type="term" value="F:metal ion binding"/>
    <property type="evidence" value="ECO:0007669"/>
    <property type="project" value="UniProtKB-KW"/>
</dbReference>
<dbReference type="EMBL" id="FOMJ01000001">
    <property type="protein sequence ID" value="SFC99800.1"/>
    <property type="molecule type" value="Genomic_DNA"/>
</dbReference>
<dbReference type="GO" id="GO:0010468">
    <property type="term" value="P:regulation of gene expression"/>
    <property type="evidence" value="ECO:0007669"/>
    <property type="project" value="TreeGrafter"/>
</dbReference>
<feature type="active site" evidence="15">
    <location>
        <position position="116"/>
    </location>
</feature>
<comment type="cofactor">
    <cofactor evidence="15">
        <name>Mg(2+)</name>
        <dbReference type="ChEBI" id="CHEBI:18420"/>
    </cofactor>
</comment>
<keyword evidence="14 15" id="KW-0694">RNA-binding</keyword>
<keyword evidence="15" id="KW-0699">rRNA-binding</keyword>
<comment type="subunit">
    <text evidence="4 15">Homodimer.</text>
</comment>
<keyword evidence="10 15" id="KW-0479">Metal-binding</keyword>
<evidence type="ECO:0000259" key="17">
    <source>
        <dbReference type="PROSITE" id="PS50142"/>
    </source>
</evidence>
<dbReference type="GO" id="GO:0006397">
    <property type="term" value="P:mRNA processing"/>
    <property type="evidence" value="ECO:0007669"/>
    <property type="project" value="UniProtKB-UniRule"/>
</dbReference>
<dbReference type="FunFam" id="1.10.1520.10:FF:000001">
    <property type="entry name" value="Ribonuclease 3"/>
    <property type="match status" value="1"/>
</dbReference>
<comment type="similarity">
    <text evidence="3">Belongs to the ribonuclease III family.</text>
</comment>
<protein>
    <recommendedName>
        <fullName evidence="15">Ribonuclease 3</fullName>
        <ecNumber evidence="15">3.1.26.3</ecNumber>
    </recommendedName>
    <alternativeName>
        <fullName evidence="15">Ribonuclease III</fullName>
        <shortName evidence="15">RNase III</shortName>
    </alternativeName>
</protein>
<dbReference type="InterPro" id="IPR011907">
    <property type="entry name" value="RNase_III"/>
</dbReference>
<dbReference type="Gene3D" id="3.30.160.20">
    <property type="match status" value="1"/>
</dbReference>
<gene>
    <name evidence="15" type="primary">rnc</name>
    <name evidence="18" type="ORF">SAMN05660831_00384</name>
</gene>
<dbReference type="GO" id="GO:0019843">
    <property type="term" value="F:rRNA binding"/>
    <property type="evidence" value="ECO:0007669"/>
    <property type="project" value="UniProtKB-KW"/>
</dbReference>
<evidence type="ECO:0000256" key="11">
    <source>
        <dbReference type="ARBA" id="ARBA00022759"/>
    </source>
</evidence>
<dbReference type="GO" id="GO:0003725">
    <property type="term" value="F:double-stranded RNA binding"/>
    <property type="evidence" value="ECO:0007669"/>
    <property type="project" value="TreeGrafter"/>
</dbReference>
<accession>A0A1I1P1G5</accession>
<evidence type="ECO:0000256" key="7">
    <source>
        <dbReference type="ARBA" id="ARBA00022664"/>
    </source>
</evidence>
<comment type="subcellular location">
    <subcellularLocation>
        <location evidence="2 15">Cytoplasm</location>
    </subcellularLocation>
</comment>
<comment type="function">
    <text evidence="15">Digests double-stranded RNA. Involved in the processing of primary rRNA transcript to yield the immediate precursors to the large and small rRNAs (23S and 16S). Processes some mRNAs, and tRNAs when they are encoded in the rRNA operon. Processes pre-crRNA and tracrRNA of type II CRISPR loci if present in the organism.</text>
</comment>
<feature type="binding site" evidence="15">
    <location>
        <position position="116"/>
    </location>
    <ligand>
        <name>Mg(2+)</name>
        <dbReference type="ChEBI" id="CHEBI:18420"/>
    </ligand>
</feature>
<proteinExistence type="inferred from homology"/>
<keyword evidence="11 15" id="KW-0255">Endonuclease</keyword>
<evidence type="ECO:0000256" key="13">
    <source>
        <dbReference type="ARBA" id="ARBA00022842"/>
    </source>
</evidence>
<sequence length="224" mass="24467">MAADVATLARRLGHEFTDTALLERALTHRSSGSANNERLEFLGDSVLNFVMSCELYERFPEANEGELSRLRALLVKGDTLARLAHGLGLGDYLRLGSGERKSGGQRRNSILADTVEAIIGAIYLDAGLERASQVIHALYDGELDELPPLSRLKDPKTRLQEYLQARGQERPSYEVVRTNGSHHEQNFEVACRAASLAEPAIGTGASRRKAEQAAAEAALERLEG</sequence>
<evidence type="ECO:0000256" key="3">
    <source>
        <dbReference type="ARBA" id="ARBA00010183"/>
    </source>
</evidence>
<dbReference type="GO" id="GO:0004525">
    <property type="term" value="F:ribonuclease III activity"/>
    <property type="evidence" value="ECO:0007669"/>
    <property type="project" value="UniProtKB-UniRule"/>
</dbReference>
<evidence type="ECO:0000313" key="18">
    <source>
        <dbReference type="EMBL" id="SFC99800.1"/>
    </source>
</evidence>
<dbReference type="InterPro" id="IPR014720">
    <property type="entry name" value="dsRBD_dom"/>
</dbReference>
<dbReference type="Pfam" id="PF14622">
    <property type="entry name" value="Ribonucleas_3_3"/>
    <property type="match status" value="1"/>
</dbReference>
<dbReference type="OrthoDB" id="9805026at2"/>
<organism evidence="18 19">
    <name type="scientific">Thiohalospira halophila DSM 15071</name>
    <dbReference type="NCBI Taxonomy" id="1123397"/>
    <lineage>
        <taxon>Bacteria</taxon>
        <taxon>Pseudomonadati</taxon>
        <taxon>Pseudomonadota</taxon>
        <taxon>Gammaproteobacteria</taxon>
        <taxon>Thiohalospirales</taxon>
        <taxon>Thiohalospiraceae</taxon>
        <taxon>Thiohalospira</taxon>
    </lineage>
</organism>
<dbReference type="CDD" id="cd00593">
    <property type="entry name" value="RIBOc"/>
    <property type="match status" value="1"/>
</dbReference>
<dbReference type="SMART" id="SM00535">
    <property type="entry name" value="RIBOc"/>
    <property type="match status" value="1"/>
</dbReference>
<dbReference type="PROSITE" id="PS00517">
    <property type="entry name" value="RNASE_3_1"/>
    <property type="match status" value="1"/>
</dbReference>
<dbReference type="CDD" id="cd10845">
    <property type="entry name" value="DSRM_RNAse_III_family"/>
    <property type="match status" value="1"/>
</dbReference>
<feature type="active site" evidence="15">
    <location>
        <position position="44"/>
    </location>
</feature>
<evidence type="ECO:0000256" key="2">
    <source>
        <dbReference type="ARBA" id="ARBA00004496"/>
    </source>
</evidence>
<dbReference type="InterPro" id="IPR000999">
    <property type="entry name" value="RNase_III_dom"/>
</dbReference>
<keyword evidence="9 15" id="KW-0540">Nuclease</keyword>
<dbReference type="GO" id="GO:0042802">
    <property type="term" value="F:identical protein binding"/>
    <property type="evidence" value="ECO:0007669"/>
    <property type="project" value="UniProtKB-ARBA"/>
</dbReference>
<dbReference type="FunFam" id="3.30.160.20:FF:000003">
    <property type="entry name" value="Ribonuclease 3"/>
    <property type="match status" value="1"/>
</dbReference>
<evidence type="ECO:0000256" key="12">
    <source>
        <dbReference type="ARBA" id="ARBA00022801"/>
    </source>
</evidence>
<dbReference type="EC" id="3.1.26.3" evidence="15"/>
<dbReference type="PROSITE" id="PS50142">
    <property type="entry name" value="RNASE_3_2"/>
    <property type="match status" value="1"/>
</dbReference>
<evidence type="ECO:0000256" key="8">
    <source>
        <dbReference type="ARBA" id="ARBA00022694"/>
    </source>
</evidence>
<dbReference type="GO" id="GO:0008033">
    <property type="term" value="P:tRNA processing"/>
    <property type="evidence" value="ECO:0007669"/>
    <property type="project" value="UniProtKB-KW"/>
</dbReference>
<dbReference type="HAMAP" id="MF_00104">
    <property type="entry name" value="RNase_III"/>
    <property type="match status" value="1"/>
</dbReference>
<keyword evidence="12 15" id="KW-0378">Hydrolase</keyword>
<dbReference type="Proteomes" id="UP000198611">
    <property type="component" value="Unassembled WGS sequence"/>
</dbReference>
<dbReference type="SMART" id="SM00358">
    <property type="entry name" value="DSRM"/>
    <property type="match status" value="1"/>
</dbReference>
<name>A0A1I1P1G5_9GAMM</name>
<dbReference type="InterPro" id="IPR036389">
    <property type="entry name" value="RNase_III_sf"/>
</dbReference>
<keyword evidence="19" id="KW-1185">Reference proteome</keyword>
<evidence type="ECO:0000256" key="1">
    <source>
        <dbReference type="ARBA" id="ARBA00000109"/>
    </source>
</evidence>
<evidence type="ECO:0000256" key="6">
    <source>
        <dbReference type="ARBA" id="ARBA00022552"/>
    </source>
</evidence>
<dbReference type="PROSITE" id="PS50137">
    <property type="entry name" value="DS_RBD"/>
    <property type="match status" value="1"/>
</dbReference>
<evidence type="ECO:0000313" key="19">
    <source>
        <dbReference type="Proteomes" id="UP000198611"/>
    </source>
</evidence>
<dbReference type="PANTHER" id="PTHR11207:SF0">
    <property type="entry name" value="RIBONUCLEASE 3"/>
    <property type="match status" value="1"/>
</dbReference>
<evidence type="ECO:0000256" key="4">
    <source>
        <dbReference type="ARBA" id="ARBA00011738"/>
    </source>
</evidence>
<evidence type="ECO:0000259" key="16">
    <source>
        <dbReference type="PROSITE" id="PS50137"/>
    </source>
</evidence>
<reference evidence="18 19" key="1">
    <citation type="submission" date="2016-10" db="EMBL/GenBank/DDBJ databases">
        <authorList>
            <person name="de Groot N.N."/>
        </authorList>
    </citation>
    <scope>NUCLEOTIDE SEQUENCE [LARGE SCALE GENOMIC DNA]</scope>
    <source>
        <strain evidence="18 19">HL3</strain>
    </source>
</reference>
<evidence type="ECO:0000256" key="5">
    <source>
        <dbReference type="ARBA" id="ARBA00022490"/>
    </source>
</evidence>
<comment type="catalytic activity">
    <reaction evidence="1 15">
        <text>Endonucleolytic cleavage to 5'-phosphomonoester.</text>
        <dbReference type="EC" id="3.1.26.3"/>
    </reaction>
</comment>
<keyword evidence="7 15" id="KW-0507">mRNA processing</keyword>
<dbReference type="STRING" id="1123397.SAMN05660831_00384"/>
<dbReference type="PANTHER" id="PTHR11207">
    <property type="entry name" value="RIBONUCLEASE III"/>
    <property type="match status" value="1"/>
</dbReference>
<keyword evidence="5 15" id="KW-0963">Cytoplasm</keyword>
<keyword evidence="6 15" id="KW-0698">rRNA processing</keyword>
<dbReference type="SUPFAM" id="SSF54768">
    <property type="entry name" value="dsRNA-binding domain-like"/>
    <property type="match status" value="1"/>
</dbReference>
<keyword evidence="13 15" id="KW-0460">Magnesium</keyword>
<dbReference type="SUPFAM" id="SSF69065">
    <property type="entry name" value="RNase III domain-like"/>
    <property type="match status" value="1"/>
</dbReference>
<dbReference type="Pfam" id="PF00035">
    <property type="entry name" value="dsrm"/>
    <property type="match status" value="1"/>
</dbReference>
<dbReference type="GO" id="GO:0006364">
    <property type="term" value="P:rRNA processing"/>
    <property type="evidence" value="ECO:0007669"/>
    <property type="project" value="UniProtKB-UniRule"/>
</dbReference>
<evidence type="ECO:0000256" key="15">
    <source>
        <dbReference type="HAMAP-Rule" id="MF_00104"/>
    </source>
</evidence>
<feature type="domain" description="RNase III" evidence="17">
    <location>
        <begin position="5"/>
        <end position="127"/>
    </location>
</feature>
<dbReference type="AlphaFoldDB" id="A0A1I1P1G5"/>
<keyword evidence="8 15" id="KW-0819">tRNA processing</keyword>
<feature type="domain" description="DRBM" evidence="16">
    <location>
        <begin position="154"/>
        <end position="224"/>
    </location>
</feature>
<dbReference type="NCBIfam" id="TIGR02191">
    <property type="entry name" value="RNaseIII"/>
    <property type="match status" value="1"/>
</dbReference>
<evidence type="ECO:0000256" key="14">
    <source>
        <dbReference type="ARBA" id="ARBA00022884"/>
    </source>
</evidence>
<dbReference type="GO" id="GO:0005737">
    <property type="term" value="C:cytoplasm"/>
    <property type="evidence" value="ECO:0007669"/>
    <property type="project" value="UniProtKB-SubCell"/>
</dbReference>
<dbReference type="Gene3D" id="1.10.1520.10">
    <property type="entry name" value="Ribonuclease III domain"/>
    <property type="match status" value="1"/>
</dbReference>
<dbReference type="RefSeq" id="WP_093427057.1">
    <property type="nucleotide sequence ID" value="NZ_FOMJ01000001.1"/>
</dbReference>
<feature type="binding site" evidence="15">
    <location>
        <position position="40"/>
    </location>
    <ligand>
        <name>Mg(2+)</name>
        <dbReference type="ChEBI" id="CHEBI:18420"/>
    </ligand>
</feature>
<feature type="binding site" evidence="15">
    <location>
        <position position="113"/>
    </location>
    <ligand>
        <name>Mg(2+)</name>
        <dbReference type="ChEBI" id="CHEBI:18420"/>
    </ligand>
</feature>
<evidence type="ECO:0000256" key="9">
    <source>
        <dbReference type="ARBA" id="ARBA00022722"/>
    </source>
</evidence>
<evidence type="ECO:0000256" key="10">
    <source>
        <dbReference type="ARBA" id="ARBA00022723"/>
    </source>
</evidence>